<organism>
    <name type="scientific">Ixodes scapularis</name>
    <name type="common">Black-legged tick</name>
    <name type="synonym">Deer tick</name>
    <dbReference type="NCBI Taxonomy" id="6945"/>
    <lineage>
        <taxon>Eukaryota</taxon>
        <taxon>Metazoa</taxon>
        <taxon>Ecdysozoa</taxon>
        <taxon>Arthropoda</taxon>
        <taxon>Chelicerata</taxon>
        <taxon>Arachnida</taxon>
        <taxon>Acari</taxon>
        <taxon>Parasitiformes</taxon>
        <taxon>Ixodida</taxon>
        <taxon>Ixodoidea</taxon>
        <taxon>Ixodidae</taxon>
        <taxon>Ixodinae</taxon>
        <taxon>Ixodes</taxon>
    </lineage>
</organism>
<dbReference type="EMBL" id="DS900645">
    <property type="protein sequence ID" value="EEC16150.1"/>
    <property type="molecule type" value="Genomic_DNA"/>
</dbReference>
<proteinExistence type="predicted"/>
<protein>
    <submittedName>
        <fullName evidence="2">Uncharacterized protein</fullName>
    </submittedName>
</protein>
<dbReference type="AlphaFoldDB" id="B7QBC8"/>
<evidence type="ECO:0000313" key="2">
    <source>
        <dbReference type="EMBL" id="EEC16150.1"/>
    </source>
</evidence>
<dbReference type="PaxDb" id="6945-B7QBC8"/>
<reference evidence="2" key="1">
    <citation type="submission" date="2008-03" db="EMBL/GenBank/DDBJ databases">
        <title>Annotation of Ixodes scapularis.</title>
        <authorList>
            <consortium name="Ixodes scapularis Genome Project Consortium"/>
            <person name="Caler E."/>
            <person name="Hannick L.I."/>
            <person name="Bidwell S."/>
            <person name="Joardar V."/>
            <person name="Thiagarajan M."/>
            <person name="Amedeo P."/>
            <person name="Galinsky K.J."/>
            <person name="Schobel S."/>
            <person name="Inman J."/>
            <person name="Hostetler J."/>
            <person name="Miller J."/>
            <person name="Hammond M."/>
            <person name="Megy K."/>
            <person name="Lawson D."/>
            <person name="Kodira C."/>
            <person name="Sutton G."/>
            <person name="Meyer J."/>
            <person name="Hill C.A."/>
            <person name="Birren B."/>
            <person name="Nene V."/>
            <person name="Collins F."/>
            <person name="Alarcon-Chaidez F."/>
            <person name="Wikel S."/>
            <person name="Strausberg R."/>
        </authorList>
    </citation>
    <scope>NUCLEOTIDE SEQUENCE [LARGE SCALE GENOMIC DNA]</scope>
    <source>
        <strain evidence="2">Wikel colony</strain>
    </source>
</reference>
<gene>
    <name evidence="2" type="ORF">IscW_ISCW022615</name>
</gene>
<feature type="compositionally biased region" description="Basic residues" evidence="1">
    <location>
        <begin position="1"/>
        <end position="28"/>
    </location>
</feature>
<accession>B7QBC8</accession>
<feature type="compositionally biased region" description="Polar residues" evidence="1">
    <location>
        <begin position="46"/>
        <end position="66"/>
    </location>
</feature>
<feature type="region of interest" description="Disordered" evidence="1">
    <location>
        <begin position="137"/>
        <end position="231"/>
    </location>
</feature>
<dbReference type="VEuPathDB" id="VectorBase:ISCI022615"/>
<feature type="region of interest" description="Disordered" evidence="1">
    <location>
        <begin position="1"/>
        <end position="102"/>
    </location>
</feature>
<feature type="compositionally biased region" description="Basic and acidic residues" evidence="1">
    <location>
        <begin position="85"/>
        <end position="102"/>
    </location>
</feature>
<name>B7QBC8_IXOSC</name>
<feature type="non-terminal residue" evidence="2">
    <location>
        <position position="231"/>
    </location>
</feature>
<evidence type="ECO:0000256" key="1">
    <source>
        <dbReference type="SAM" id="MobiDB-lite"/>
    </source>
</evidence>
<sequence length="231" mass="25596">AGLRYAGKKSGRGLPRRRRLVFRRRRNLGCKGFQQTERGVSEGKQTRTLPRPTSGSQPRGHQTNWRDQAEGFRPTANAAGPLADATERRRERHPSMAERRQYDKLAPRRAFIHRALEQIGVGAETGHPFIWAERAAPPRAPNGHRPVASDIGSKGGVGMPNRRSAWKRAGTLGRPRGRRVLPRIPDTPGHPSRPPETSRGAPLSLLVRPLGARRKQSGRTGRLPQCRCAAP</sequence>
<dbReference type="VEuPathDB" id="VectorBase:ISCW022615"/>
<feature type="non-terminal residue" evidence="2">
    <location>
        <position position="1"/>
    </location>
</feature>